<protein>
    <submittedName>
        <fullName evidence="1">Uncharacterized protein</fullName>
    </submittedName>
</protein>
<name>A0A507B754_9PEZI</name>
<dbReference type="AlphaFoldDB" id="A0A507B754"/>
<dbReference type="RefSeq" id="XP_030994602.1">
    <property type="nucleotide sequence ID" value="XM_031141440.1"/>
</dbReference>
<accession>A0A507B754</accession>
<comment type="caution">
    <text evidence="1">The sequence shown here is derived from an EMBL/GenBank/DDBJ whole genome shotgun (WGS) entry which is preliminary data.</text>
</comment>
<evidence type="ECO:0000313" key="2">
    <source>
        <dbReference type="Proteomes" id="UP000319257"/>
    </source>
</evidence>
<sequence>MPGSDIAKSKQEYRAFLDAFYEEHKGHPSISIDLPKGITKCVHHDKDRRFALLAHLPAKDATATNLKPNLADATYKEALTWLSEAFPPDSYGSFTQLCIIDGIQWRFVHVPEDCCEQADIPCVAALWRTLAIVPLEYRVIEMHYRAKETLEPLEK</sequence>
<keyword evidence="2" id="KW-1185">Reference proteome</keyword>
<dbReference type="Proteomes" id="UP000319257">
    <property type="component" value="Unassembled WGS sequence"/>
</dbReference>
<dbReference type="GeneID" id="41974218"/>
<gene>
    <name evidence="1" type="ORF">E0L32_006771</name>
</gene>
<evidence type="ECO:0000313" key="1">
    <source>
        <dbReference type="EMBL" id="TPX12891.1"/>
    </source>
</evidence>
<organism evidence="1 2">
    <name type="scientific">Thyridium curvatum</name>
    <dbReference type="NCBI Taxonomy" id="1093900"/>
    <lineage>
        <taxon>Eukaryota</taxon>
        <taxon>Fungi</taxon>
        <taxon>Dikarya</taxon>
        <taxon>Ascomycota</taxon>
        <taxon>Pezizomycotina</taxon>
        <taxon>Sordariomycetes</taxon>
        <taxon>Sordariomycetidae</taxon>
        <taxon>Thyridiales</taxon>
        <taxon>Thyridiaceae</taxon>
        <taxon>Thyridium</taxon>
    </lineage>
</organism>
<dbReference type="InParanoid" id="A0A507B754"/>
<dbReference type="EMBL" id="SKBQ01000039">
    <property type="protein sequence ID" value="TPX12891.1"/>
    <property type="molecule type" value="Genomic_DNA"/>
</dbReference>
<reference evidence="1 2" key="1">
    <citation type="submission" date="2019-06" db="EMBL/GenBank/DDBJ databases">
        <title>Draft genome sequence of the filamentous fungus Phialemoniopsis curvata isolated from diesel fuel.</title>
        <authorList>
            <person name="Varaljay V.A."/>
            <person name="Lyon W.J."/>
            <person name="Crouch A.L."/>
            <person name="Drake C.E."/>
            <person name="Hollomon J.M."/>
            <person name="Nadeau L.J."/>
            <person name="Nunn H.S."/>
            <person name="Stevenson B.S."/>
            <person name="Bojanowski C.L."/>
            <person name="Crookes-Goodson W.J."/>
        </authorList>
    </citation>
    <scope>NUCLEOTIDE SEQUENCE [LARGE SCALE GENOMIC DNA]</scope>
    <source>
        <strain evidence="1 2">D216</strain>
    </source>
</reference>
<proteinExistence type="predicted"/>